<dbReference type="AlphaFoldDB" id="A0A484M2Y6"/>
<gene>
    <name evidence="1" type="ORF">CCAM_LOCUS24966</name>
</gene>
<accession>A0A484M2Y6</accession>
<organism evidence="1 2">
    <name type="scientific">Cuscuta campestris</name>
    <dbReference type="NCBI Taxonomy" id="132261"/>
    <lineage>
        <taxon>Eukaryota</taxon>
        <taxon>Viridiplantae</taxon>
        <taxon>Streptophyta</taxon>
        <taxon>Embryophyta</taxon>
        <taxon>Tracheophyta</taxon>
        <taxon>Spermatophyta</taxon>
        <taxon>Magnoliopsida</taxon>
        <taxon>eudicotyledons</taxon>
        <taxon>Gunneridae</taxon>
        <taxon>Pentapetalae</taxon>
        <taxon>asterids</taxon>
        <taxon>lamiids</taxon>
        <taxon>Solanales</taxon>
        <taxon>Convolvulaceae</taxon>
        <taxon>Cuscuteae</taxon>
        <taxon>Cuscuta</taxon>
        <taxon>Cuscuta subgen. Grammica</taxon>
        <taxon>Cuscuta sect. Cleistogrammica</taxon>
    </lineage>
</organism>
<protein>
    <submittedName>
        <fullName evidence="1">Uncharacterized protein</fullName>
    </submittedName>
</protein>
<proteinExistence type="predicted"/>
<keyword evidence="2" id="KW-1185">Reference proteome</keyword>
<evidence type="ECO:0000313" key="2">
    <source>
        <dbReference type="Proteomes" id="UP000595140"/>
    </source>
</evidence>
<sequence length="318" mass="36259">MERARVETLWMGWRMGPRVDRWTSGDVSPSQARWQPIIQAINPTKTQARLASASPPAIPSSVELLHLLPTLRRAHATTSGIAASGTKIMRFYVLTLVRRVRHVFPLFLLRRTEPSASVDLHPGRKSRYGLCSSILLRRPEPSASIDLHPRRTSGEERRARMFDLHPGRTSGYGLRLTSLPKEELQARVFDLHPGRTSGYGLRSTFLLRRSAEHESLTFVPEEHPEERRARVFDLHPGRTSGYGLRLTSLPKEERRARVFDLHPGRTSGHGLRSAFLLRRSAKRECLTFIREEHPGMTVCFSLLMVQMSEWLRDLPLNG</sequence>
<reference evidence="1 2" key="1">
    <citation type="submission" date="2018-04" db="EMBL/GenBank/DDBJ databases">
        <authorList>
            <person name="Vogel A."/>
        </authorList>
    </citation>
    <scope>NUCLEOTIDE SEQUENCE [LARGE SCALE GENOMIC DNA]</scope>
</reference>
<evidence type="ECO:0000313" key="1">
    <source>
        <dbReference type="EMBL" id="VFQ83190.1"/>
    </source>
</evidence>
<dbReference type="EMBL" id="OOIL02002580">
    <property type="protein sequence ID" value="VFQ83190.1"/>
    <property type="molecule type" value="Genomic_DNA"/>
</dbReference>
<name>A0A484M2Y6_9ASTE</name>
<dbReference type="Proteomes" id="UP000595140">
    <property type="component" value="Unassembled WGS sequence"/>
</dbReference>